<dbReference type="InterPro" id="IPR016040">
    <property type="entry name" value="NAD(P)-bd_dom"/>
</dbReference>
<dbReference type="PANTHER" id="PTHR43162:SF1">
    <property type="entry name" value="PRESTALK A DIFFERENTIATION PROTEIN A"/>
    <property type="match status" value="1"/>
</dbReference>
<sequence length="278" mass="28780">MIMVTGATGTVGREVVRLLAARGDAVAAVTRDPAAAFPAGVRRVVGDPSRPRSLDGELAGVRALLLSPRAVGAAAADLLASAAGHGVRRVVVLSAVTVEYGGGYRRFAAEFERVEAATRDSGLSWTFLRCADFAANSLAWAPQVRATGTARGVHGAAATSPVHERDVAEAAVLALRDEAHAGRAYPLTGPQSLTQYERARLIGAALGREVPFEEVPPEALRRALLAQGLPADVPDRLIGYAAACLAAPGPTTDALPRLLGRPARTFAAWAAEHASAFA</sequence>
<dbReference type="Gene3D" id="3.90.25.10">
    <property type="entry name" value="UDP-galactose 4-epimerase, domain 1"/>
    <property type="match status" value="1"/>
</dbReference>
<comment type="caution">
    <text evidence="2">The sequence shown here is derived from an EMBL/GenBank/DDBJ whole genome shotgun (WGS) entry which is preliminary data.</text>
</comment>
<dbReference type="OrthoDB" id="116343at2"/>
<dbReference type="Proteomes" id="UP001165143">
    <property type="component" value="Unassembled WGS sequence"/>
</dbReference>
<reference evidence="2" key="1">
    <citation type="submission" date="2023-02" db="EMBL/GenBank/DDBJ databases">
        <title>Kitasatospora phosalacinea NBRC 14362.</title>
        <authorList>
            <person name="Ichikawa N."/>
            <person name="Sato H."/>
            <person name="Tonouchi N."/>
        </authorList>
    </citation>
    <scope>NUCLEOTIDE SEQUENCE</scope>
    <source>
        <strain evidence="2">NBRC 14362</strain>
    </source>
</reference>
<gene>
    <name evidence="2" type="ORF">Kpho01_48560</name>
</gene>
<dbReference type="InterPro" id="IPR051604">
    <property type="entry name" value="Ergot_Alk_Oxidoreductase"/>
</dbReference>
<protein>
    <submittedName>
        <fullName evidence="2">Nucleotide-diphosphate-sugar epimerase</fullName>
    </submittedName>
</protein>
<evidence type="ECO:0000313" key="3">
    <source>
        <dbReference type="Proteomes" id="UP001165143"/>
    </source>
</evidence>
<dbReference type="PANTHER" id="PTHR43162">
    <property type="match status" value="1"/>
</dbReference>
<dbReference type="Pfam" id="PF13460">
    <property type="entry name" value="NAD_binding_10"/>
    <property type="match status" value="1"/>
</dbReference>
<proteinExistence type="predicted"/>
<dbReference type="Gene3D" id="3.40.50.720">
    <property type="entry name" value="NAD(P)-binding Rossmann-like Domain"/>
    <property type="match status" value="1"/>
</dbReference>
<dbReference type="SUPFAM" id="SSF51735">
    <property type="entry name" value="NAD(P)-binding Rossmann-fold domains"/>
    <property type="match status" value="1"/>
</dbReference>
<organism evidence="2 3">
    <name type="scientific">Kitasatospora phosalacinea</name>
    <dbReference type="NCBI Taxonomy" id="2065"/>
    <lineage>
        <taxon>Bacteria</taxon>
        <taxon>Bacillati</taxon>
        <taxon>Actinomycetota</taxon>
        <taxon>Actinomycetes</taxon>
        <taxon>Kitasatosporales</taxon>
        <taxon>Streptomycetaceae</taxon>
        <taxon>Kitasatospora</taxon>
    </lineage>
</organism>
<dbReference type="AlphaFoldDB" id="A0A9W6PKU4"/>
<dbReference type="InterPro" id="IPR036291">
    <property type="entry name" value="NAD(P)-bd_dom_sf"/>
</dbReference>
<dbReference type="EMBL" id="BSRX01000031">
    <property type="protein sequence ID" value="GLW56845.1"/>
    <property type="molecule type" value="Genomic_DNA"/>
</dbReference>
<feature type="domain" description="NAD(P)-binding" evidence="1">
    <location>
        <begin position="6"/>
        <end position="177"/>
    </location>
</feature>
<dbReference type="RefSeq" id="WP_033252129.1">
    <property type="nucleotide sequence ID" value="NZ_BSRX01000031.1"/>
</dbReference>
<evidence type="ECO:0000259" key="1">
    <source>
        <dbReference type="Pfam" id="PF13460"/>
    </source>
</evidence>
<name>A0A9W6PKU4_9ACTN</name>
<accession>A0A9W6PKU4</accession>
<evidence type="ECO:0000313" key="2">
    <source>
        <dbReference type="EMBL" id="GLW56845.1"/>
    </source>
</evidence>